<keyword evidence="5 15" id="KW-0288">FMN</keyword>
<evidence type="ECO:0000256" key="10">
    <source>
        <dbReference type="ARBA" id="ARBA00022827"/>
    </source>
</evidence>
<gene>
    <name evidence="17" type="ORF">SAMN02745674_00594</name>
</gene>
<keyword evidence="4 15" id="KW-0285">Flavoprotein</keyword>
<keyword evidence="7 15" id="KW-0548">Nucleotidyltransferase</keyword>
<comment type="catalytic activity">
    <reaction evidence="13 15">
        <text>riboflavin + ATP = FMN + ADP + H(+)</text>
        <dbReference type="Rhea" id="RHEA:14357"/>
        <dbReference type="ChEBI" id="CHEBI:15378"/>
        <dbReference type="ChEBI" id="CHEBI:30616"/>
        <dbReference type="ChEBI" id="CHEBI:57986"/>
        <dbReference type="ChEBI" id="CHEBI:58210"/>
        <dbReference type="ChEBI" id="CHEBI:456216"/>
        <dbReference type="EC" id="2.7.1.26"/>
    </reaction>
</comment>
<dbReference type="SMART" id="SM00904">
    <property type="entry name" value="Flavokinase"/>
    <property type="match status" value="1"/>
</dbReference>
<dbReference type="GO" id="GO:0006747">
    <property type="term" value="P:FAD biosynthetic process"/>
    <property type="evidence" value="ECO:0007669"/>
    <property type="project" value="UniProtKB-UniRule"/>
</dbReference>
<name>A0A1T4MU43_9GAMM</name>
<evidence type="ECO:0000259" key="16">
    <source>
        <dbReference type="SMART" id="SM00904"/>
    </source>
</evidence>
<dbReference type="SUPFAM" id="SSF52374">
    <property type="entry name" value="Nucleotidylyl transferase"/>
    <property type="match status" value="1"/>
</dbReference>
<dbReference type="EC" id="2.7.7.2" evidence="15"/>
<evidence type="ECO:0000256" key="9">
    <source>
        <dbReference type="ARBA" id="ARBA00022777"/>
    </source>
</evidence>
<keyword evidence="9 15" id="KW-0418">Kinase</keyword>
<dbReference type="Proteomes" id="UP000190061">
    <property type="component" value="Unassembled WGS sequence"/>
</dbReference>
<dbReference type="PANTHER" id="PTHR22749:SF6">
    <property type="entry name" value="RIBOFLAVIN KINASE"/>
    <property type="match status" value="1"/>
</dbReference>
<evidence type="ECO:0000256" key="2">
    <source>
        <dbReference type="ARBA" id="ARBA00004726"/>
    </source>
</evidence>
<comment type="pathway">
    <text evidence="3 15">Cofactor biosynthesis; FMN biosynthesis; FMN from riboflavin (ATP route): step 1/1.</text>
</comment>
<sequence length="346" mass="36863">MASCCWPSGCAPATCAIEARLYSAAMSRLFRDVDGGPRCPHGSVVCIGAFDGLHVGHRALVRHAVARARALGLPAVALSFEPLPREFFAPGDPPPRLLSPRAKVEGLLSLGIDQVGLLRFNSAMAALTPEAFVIEVLVRHLSVREVWVGPDFRFGKRRGGDLALLQSMGLALQAEGQGFAAGAIEPVLLDGERVSSTLIRAALQAGDFKAAARMLGRPYAISGRVVPGERLGRTLGYPTANVRLGGKVPPLTGIHATRVHGVAGQPLPAVSSLGTRPTVDGSEPLLEAHLFDFDGDLYGRRIEVEFVARLRDEEKFEDLPALVAQMHRDAIQARAILSQDSTRAPA</sequence>
<organism evidence="17 18">
    <name type="scientific">Lysobacter spongiicola DSM 21749</name>
    <dbReference type="NCBI Taxonomy" id="1122188"/>
    <lineage>
        <taxon>Bacteria</taxon>
        <taxon>Pseudomonadati</taxon>
        <taxon>Pseudomonadota</taxon>
        <taxon>Gammaproteobacteria</taxon>
        <taxon>Lysobacterales</taxon>
        <taxon>Lysobacteraceae</taxon>
        <taxon>Novilysobacter</taxon>
    </lineage>
</organism>
<evidence type="ECO:0000256" key="3">
    <source>
        <dbReference type="ARBA" id="ARBA00005201"/>
    </source>
</evidence>
<dbReference type="Gene3D" id="2.40.30.30">
    <property type="entry name" value="Riboflavin kinase-like"/>
    <property type="match status" value="1"/>
</dbReference>
<dbReference type="UniPathway" id="UPA00276">
    <property type="reaction ID" value="UER00406"/>
</dbReference>
<comment type="pathway">
    <text evidence="2 15">Cofactor biosynthesis; FAD biosynthesis; FAD from FMN: step 1/1.</text>
</comment>
<keyword evidence="6 15" id="KW-0808">Transferase</keyword>
<dbReference type="CDD" id="cd02064">
    <property type="entry name" value="FAD_synthetase_N"/>
    <property type="match status" value="1"/>
</dbReference>
<accession>A0A1T4MU43</accession>
<evidence type="ECO:0000256" key="7">
    <source>
        <dbReference type="ARBA" id="ARBA00022695"/>
    </source>
</evidence>
<dbReference type="GO" id="GO:0009398">
    <property type="term" value="P:FMN biosynthetic process"/>
    <property type="evidence" value="ECO:0007669"/>
    <property type="project" value="UniProtKB-UniRule"/>
</dbReference>
<evidence type="ECO:0000256" key="15">
    <source>
        <dbReference type="PIRNR" id="PIRNR004491"/>
    </source>
</evidence>
<dbReference type="NCBIfam" id="NF004163">
    <property type="entry name" value="PRK05627.1-6"/>
    <property type="match status" value="1"/>
</dbReference>
<evidence type="ECO:0000256" key="1">
    <source>
        <dbReference type="ARBA" id="ARBA00002121"/>
    </source>
</evidence>
<dbReference type="Gene3D" id="3.40.50.620">
    <property type="entry name" value="HUPs"/>
    <property type="match status" value="1"/>
</dbReference>
<dbReference type="GO" id="GO:0009231">
    <property type="term" value="P:riboflavin biosynthetic process"/>
    <property type="evidence" value="ECO:0007669"/>
    <property type="project" value="InterPro"/>
</dbReference>
<evidence type="ECO:0000256" key="12">
    <source>
        <dbReference type="ARBA" id="ARBA00023268"/>
    </source>
</evidence>
<evidence type="ECO:0000256" key="11">
    <source>
        <dbReference type="ARBA" id="ARBA00022840"/>
    </source>
</evidence>
<dbReference type="PANTHER" id="PTHR22749">
    <property type="entry name" value="RIBOFLAVIN KINASE/FMN ADENYLYLTRANSFERASE"/>
    <property type="match status" value="1"/>
</dbReference>
<dbReference type="AlphaFoldDB" id="A0A1T4MU43"/>
<dbReference type="EMBL" id="FUXP01000001">
    <property type="protein sequence ID" value="SJZ70431.1"/>
    <property type="molecule type" value="Genomic_DNA"/>
</dbReference>
<evidence type="ECO:0000313" key="18">
    <source>
        <dbReference type="Proteomes" id="UP000190061"/>
    </source>
</evidence>
<dbReference type="GO" id="GO:0003919">
    <property type="term" value="F:FMN adenylyltransferase activity"/>
    <property type="evidence" value="ECO:0007669"/>
    <property type="project" value="UniProtKB-UniRule"/>
</dbReference>
<dbReference type="NCBIfam" id="TIGR00083">
    <property type="entry name" value="ribF"/>
    <property type="match status" value="1"/>
</dbReference>
<evidence type="ECO:0000256" key="8">
    <source>
        <dbReference type="ARBA" id="ARBA00022741"/>
    </source>
</evidence>
<evidence type="ECO:0000313" key="17">
    <source>
        <dbReference type="EMBL" id="SJZ70431.1"/>
    </source>
</evidence>
<feature type="domain" description="Riboflavin kinase" evidence="16">
    <location>
        <begin position="214"/>
        <end position="338"/>
    </location>
</feature>
<keyword evidence="10 15" id="KW-0274">FAD</keyword>
<evidence type="ECO:0000256" key="6">
    <source>
        <dbReference type="ARBA" id="ARBA00022679"/>
    </source>
</evidence>
<dbReference type="GO" id="GO:0008531">
    <property type="term" value="F:riboflavin kinase activity"/>
    <property type="evidence" value="ECO:0007669"/>
    <property type="project" value="UniProtKB-UniRule"/>
</dbReference>
<comment type="similarity">
    <text evidence="15">Belongs to the ribF family.</text>
</comment>
<dbReference type="NCBIfam" id="NF004160">
    <property type="entry name" value="PRK05627.1-3"/>
    <property type="match status" value="1"/>
</dbReference>
<protein>
    <recommendedName>
        <fullName evidence="15">Riboflavin biosynthesis protein</fullName>
    </recommendedName>
    <domain>
        <recommendedName>
            <fullName evidence="15">Riboflavin kinase</fullName>
            <ecNumber evidence="15">2.7.1.26</ecNumber>
        </recommendedName>
        <alternativeName>
            <fullName evidence="15">Flavokinase</fullName>
        </alternativeName>
    </domain>
    <domain>
        <recommendedName>
            <fullName evidence="15">FMN adenylyltransferase</fullName>
            <ecNumber evidence="15">2.7.7.2</ecNumber>
        </recommendedName>
        <alternativeName>
            <fullName evidence="15">FAD pyrophosphorylase</fullName>
        </alternativeName>
        <alternativeName>
            <fullName evidence="15">FAD synthase</fullName>
        </alternativeName>
    </domain>
</protein>
<dbReference type="InterPro" id="IPR015865">
    <property type="entry name" value="Riboflavin_kinase_bac/euk"/>
</dbReference>
<dbReference type="STRING" id="1122188.SAMN02745674_00594"/>
<dbReference type="FunFam" id="2.40.30.30:FF:000003">
    <property type="entry name" value="Riboflavin biosynthesis protein"/>
    <property type="match status" value="1"/>
</dbReference>
<dbReference type="InterPro" id="IPR023468">
    <property type="entry name" value="Riboflavin_kinase"/>
</dbReference>
<dbReference type="FunFam" id="3.40.50.620:FF:000021">
    <property type="entry name" value="Riboflavin biosynthesis protein"/>
    <property type="match status" value="1"/>
</dbReference>
<dbReference type="NCBIfam" id="NF004159">
    <property type="entry name" value="PRK05627.1-2"/>
    <property type="match status" value="1"/>
</dbReference>
<evidence type="ECO:0000256" key="5">
    <source>
        <dbReference type="ARBA" id="ARBA00022643"/>
    </source>
</evidence>
<reference evidence="17 18" key="1">
    <citation type="submission" date="2017-02" db="EMBL/GenBank/DDBJ databases">
        <authorList>
            <person name="Peterson S.W."/>
        </authorList>
    </citation>
    <scope>NUCLEOTIDE SEQUENCE [LARGE SCALE GENOMIC DNA]</scope>
    <source>
        <strain evidence="17 18">DSM 21749</strain>
    </source>
</reference>
<comment type="function">
    <text evidence="1">Catalyzes the phosphorylation of riboflavin to FMN followed by the adenylation of FMN to FAD.</text>
</comment>
<dbReference type="InterPro" id="IPR015864">
    <property type="entry name" value="FAD_synthase"/>
</dbReference>
<evidence type="ECO:0000256" key="14">
    <source>
        <dbReference type="ARBA" id="ARBA00049494"/>
    </source>
</evidence>
<dbReference type="GO" id="GO:0005524">
    <property type="term" value="F:ATP binding"/>
    <property type="evidence" value="ECO:0007669"/>
    <property type="project" value="UniProtKB-UniRule"/>
</dbReference>
<keyword evidence="11 15" id="KW-0067">ATP-binding</keyword>
<dbReference type="EC" id="2.7.1.26" evidence="15"/>
<keyword evidence="8 15" id="KW-0547">Nucleotide-binding</keyword>
<dbReference type="UniPathway" id="UPA00277">
    <property type="reaction ID" value="UER00407"/>
</dbReference>
<dbReference type="InterPro" id="IPR023465">
    <property type="entry name" value="Riboflavin_kinase_dom_sf"/>
</dbReference>
<dbReference type="SUPFAM" id="SSF82114">
    <property type="entry name" value="Riboflavin kinase-like"/>
    <property type="match status" value="1"/>
</dbReference>
<dbReference type="Pfam" id="PF01687">
    <property type="entry name" value="Flavokinase"/>
    <property type="match status" value="1"/>
</dbReference>
<evidence type="ECO:0000256" key="4">
    <source>
        <dbReference type="ARBA" id="ARBA00022630"/>
    </source>
</evidence>
<dbReference type="PIRSF" id="PIRSF004491">
    <property type="entry name" value="FAD_Synth"/>
    <property type="match status" value="1"/>
</dbReference>
<dbReference type="InterPro" id="IPR002606">
    <property type="entry name" value="Riboflavin_kinase_bac"/>
</dbReference>
<dbReference type="Pfam" id="PF06574">
    <property type="entry name" value="FAD_syn"/>
    <property type="match status" value="1"/>
</dbReference>
<comment type="catalytic activity">
    <reaction evidence="14 15">
        <text>FMN + ATP + H(+) = FAD + diphosphate</text>
        <dbReference type="Rhea" id="RHEA:17237"/>
        <dbReference type="ChEBI" id="CHEBI:15378"/>
        <dbReference type="ChEBI" id="CHEBI:30616"/>
        <dbReference type="ChEBI" id="CHEBI:33019"/>
        <dbReference type="ChEBI" id="CHEBI:57692"/>
        <dbReference type="ChEBI" id="CHEBI:58210"/>
        <dbReference type="EC" id="2.7.7.2"/>
    </reaction>
</comment>
<keyword evidence="18" id="KW-1185">Reference proteome</keyword>
<evidence type="ECO:0000256" key="13">
    <source>
        <dbReference type="ARBA" id="ARBA00047880"/>
    </source>
</evidence>
<dbReference type="InterPro" id="IPR014729">
    <property type="entry name" value="Rossmann-like_a/b/a_fold"/>
</dbReference>
<proteinExistence type="inferred from homology"/>
<keyword evidence="12" id="KW-0511">Multifunctional enzyme</keyword>